<sequence length="217" mass="24742">MSSIFVAFCFVKTTSGNDKFTTGTALYRTTDEEDDFREFTYKGFTRSTDSLIIEFEKNSIVLMIGRYVYHNNAEFLGFIQTIPVTSTSDSTCSYEDLPNDFPLLFYASIEPKSSPQSATDKINFTKQFNNQLDLIEEQYAMVTSYDSNKRRRTGLFTSSHKNSNNNPSTIDLPDLVNQIRTNVPEPQPSQESTTNKPEPRPPQESTTDKPEPQQTFK</sequence>
<evidence type="ECO:0000313" key="2">
    <source>
        <dbReference type="EMBL" id="RIB15020.1"/>
    </source>
</evidence>
<dbReference type="AlphaFoldDB" id="A0A397UXR5"/>
<accession>A0A397UXR5</accession>
<dbReference type="EMBL" id="QKWP01000776">
    <property type="protein sequence ID" value="RIB15020.1"/>
    <property type="molecule type" value="Genomic_DNA"/>
</dbReference>
<dbReference type="OrthoDB" id="2402625at2759"/>
<reference evidence="2 3" key="1">
    <citation type="submission" date="2018-06" db="EMBL/GenBank/DDBJ databases">
        <title>Comparative genomics reveals the genomic features of Rhizophagus irregularis, R. cerebriforme, R. diaphanum and Gigaspora rosea, and their symbiotic lifestyle signature.</title>
        <authorList>
            <person name="Morin E."/>
            <person name="San Clemente H."/>
            <person name="Chen E.C.H."/>
            <person name="De La Providencia I."/>
            <person name="Hainaut M."/>
            <person name="Kuo A."/>
            <person name="Kohler A."/>
            <person name="Murat C."/>
            <person name="Tang N."/>
            <person name="Roy S."/>
            <person name="Loubradou J."/>
            <person name="Henrissat B."/>
            <person name="Grigoriev I.V."/>
            <person name="Corradi N."/>
            <person name="Roux C."/>
            <person name="Martin F.M."/>
        </authorList>
    </citation>
    <scope>NUCLEOTIDE SEQUENCE [LARGE SCALE GENOMIC DNA]</scope>
    <source>
        <strain evidence="2 3">DAOM 194757</strain>
    </source>
</reference>
<evidence type="ECO:0000313" key="3">
    <source>
        <dbReference type="Proteomes" id="UP000266673"/>
    </source>
</evidence>
<feature type="region of interest" description="Disordered" evidence="1">
    <location>
        <begin position="155"/>
        <end position="217"/>
    </location>
</feature>
<feature type="compositionally biased region" description="Basic and acidic residues" evidence="1">
    <location>
        <begin position="197"/>
        <end position="211"/>
    </location>
</feature>
<protein>
    <submittedName>
        <fullName evidence="2">Uncharacterized protein</fullName>
    </submittedName>
</protein>
<evidence type="ECO:0000256" key="1">
    <source>
        <dbReference type="SAM" id="MobiDB-lite"/>
    </source>
</evidence>
<organism evidence="2 3">
    <name type="scientific">Gigaspora rosea</name>
    <dbReference type="NCBI Taxonomy" id="44941"/>
    <lineage>
        <taxon>Eukaryota</taxon>
        <taxon>Fungi</taxon>
        <taxon>Fungi incertae sedis</taxon>
        <taxon>Mucoromycota</taxon>
        <taxon>Glomeromycotina</taxon>
        <taxon>Glomeromycetes</taxon>
        <taxon>Diversisporales</taxon>
        <taxon>Gigasporaceae</taxon>
        <taxon>Gigaspora</taxon>
    </lineage>
</organism>
<feature type="compositionally biased region" description="Polar residues" evidence="1">
    <location>
        <begin position="155"/>
        <end position="169"/>
    </location>
</feature>
<name>A0A397UXR5_9GLOM</name>
<gene>
    <name evidence="2" type="ORF">C2G38_2193396</name>
</gene>
<proteinExistence type="predicted"/>
<dbReference type="STRING" id="44941.A0A397UXR5"/>
<dbReference type="Proteomes" id="UP000266673">
    <property type="component" value="Unassembled WGS sequence"/>
</dbReference>
<comment type="caution">
    <text evidence="2">The sequence shown here is derived from an EMBL/GenBank/DDBJ whole genome shotgun (WGS) entry which is preliminary data.</text>
</comment>
<keyword evidence="3" id="KW-1185">Reference proteome</keyword>